<dbReference type="RefSeq" id="WP_031382896.1">
    <property type="nucleotide sequence ID" value="NZ_BAABKI010000013.1"/>
</dbReference>
<keyword evidence="2" id="KW-1185">Reference proteome</keyword>
<dbReference type="EMBL" id="BAABKI010000013">
    <property type="protein sequence ID" value="GAA5173789.1"/>
    <property type="molecule type" value="Genomic_DNA"/>
</dbReference>
<dbReference type="Proteomes" id="UP001500074">
    <property type="component" value="Unassembled WGS sequence"/>
</dbReference>
<accession>A0ABP9RAX9</accession>
<gene>
    <name evidence="1" type="ORF">GCM10023342_13320</name>
</gene>
<comment type="caution">
    <text evidence="1">The sequence shown here is derived from an EMBL/GenBank/DDBJ whole genome shotgun (WGS) entry which is preliminary data.</text>
</comment>
<protein>
    <recommendedName>
        <fullName evidence="3">Amidoligase enzyme</fullName>
    </recommendedName>
</protein>
<name>A0ABP9RAX9_9GAMM</name>
<reference evidence="2" key="1">
    <citation type="journal article" date="2019" name="Int. J. Syst. Evol. Microbiol.">
        <title>The Global Catalogue of Microorganisms (GCM) 10K type strain sequencing project: providing services to taxonomists for standard genome sequencing and annotation.</title>
        <authorList>
            <consortium name="The Broad Institute Genomics Platform"/>
            <consortium name="The Broad Institute Genome Sequencing Center for Infectious Disease"/>
            <person name="Wu L."/>
            <person name="Ma J."/>
        </authorList>
    </citation>
    <scope>NUCLEOTIDE SEQUENCE [LARGE SCALE GENOMIC DNA]</scope>
    <source>
        <strain evidence="2">JCM 18472</strain>
    </source>
</reference>
<evidence type="ECO:0000313" key="1">
    <source>
        <dbReference type="EMBL" id="GAA5173789.1"/>
    </source>
</evidence>
<dbReference type="InterPro" id="IPR022025">
    <property type="entry name" value="Amidoligase_2"/>
</dbReference>
<proteinExistence type="predicted"/>
<organism evidence="1 2">
    <name type="scientific">Modicisalibacter zincidurans</name>
    <dbReference type="NCBI Taxonomy" id="1178777"/>
    <lineage>
        <taxon>Bacteria</taxon>
        <taxon>Pseudomonadati</taxon>
        <taxon>Pseudomonadota</taxon>
        <taxon>Gammaproteobacteria</taxon>
        <taxon>Oceanospirillales</taxon>
        <taxon>Halomonadaceae</taxon>
        <taxon>Modicisalibacter</taxon>
    </lineage>
</organism>
<evidence type="ECO:0000313" key="2">
    <source>
        <dbReference type="Proteomes" id="UP001500074"/>
    </source>
</evidence>
<evidence type="ECO:0008006" key="3">
    <source>
        <dbReference type="Google" id="ProtNLM"/>
    </source>
</evidence>
<dbReference type="Pfam" id="PF12224">
    <property type="entry name" value="Amidoligase_2"/>
    <property type="match status" value="1"/>
</dbReference>
<sequence length="332" mass="37706">MEPQAPPVPRTTEGQLRRVGVEIEFAALAPAAAAELVQGRFGGDIHQLSPHRFKVADTRWGDFTVELDAKYAHPDDKLLEKTQASGDAEWQRLRADLHNRTRALIGDAVSGVVPTEIVCPPIPWLSLGELDSLFDALRLQGARDTRESLLYAFGLHLNPEVPSITTASVQAHLRAYMILAEWLREEIDIDITREVLPHANPFPRDYALQVLDPGYQPDLGTLIEDYAVANPSRNRELDLFPLFAFLQPEALPQLFSDERIKPRPTYHYRLPNAQFAQPDWSVVAEWNRWVEVERLAADEALLAERAAAYLAHHHRLPMTRWLDRLRGWMKDA</sequence>